<gene>
    <name evidence="9" type="ORF">FGD71_037065</name>
</gene>
<protein>
    <submittedName>
        <fullName evidence="9">Acyl-CoA dehydrogenase</fullName>
    </submittedName>
</protein>
<dbReference type="EMBL" id="VCHX02000295">
    <property type="protein sequence ID" value="TPQ17311.1"/>
    <property type="molecule type" value="Genomic_DNA"/>
</dbReference>
<keyword evidence="5" id="KW-0560">Oxidoreductase</keyword>
<accession>A0A505DIZ1</accession>
<dbReference type="Gene3D" id="1.20.140.10">
    <property type="entry name" value="Butyryl-CoA Dehydrogenase, subunit A, domain 3"/>
    <property type="match status" value="2"/>
</dbReference>
<name>A0A505DIZ1_9ACTN</name>
<dbReference type="OrthoDB" id="3964153at2"/>
<evidence type="ECO:0000256" key="1">
    <source>
        <dbReference type="ARBA" id="ARBA00001974"/>
    </source>
</evidence>
<dbReference type="SUPFAM" id="SSF56645">
    <property type="entry name" value="Acyl-CoA dehydrogenase NM domain-like"/>
    <property type="match status" value="2"/>
</dbReference>
<dbReference type="FunFam" id="2.40.110.10:FF:000011">
    <property type="entry name" value="Acyl-CoA dehydrogenase FadE34"/>
    <property type="match status" value="1"/>
</dbReference>
<evidence type="ECO:0000256" key="5">
    <source>
        <dbReference type="ARBA" id="ARBA00023002"/>
    </source>
</evidence>
<comment type="cofactor">
    <cofactor evidence="1">
        <name>FAD</name>
        <dbReference type="ChEBI" id="CHEBI:57692"/>
    </cofactor>
</comment>
<dbReference type="PANTHER" id="PTHR43292">
    <property type="entry name" value="ACYL-COA DEHYDROGENASE"/>
    <property type="match status" value="1"/>
</dbReference>
<dbReference type="AlphaFoldDB" id="A0A505DIZ1"/>
<feature type="domain" description="Acyl-CoA dehydrogenase/oxidase N-terminal" evidence="8">
    <location>
        <begin position="6"/>
        <end position="92"/>
    </location>
</feature>
<feature type="domain" description="Acyl-CoA dehydrogenase/oxidase N-terminal" evidence="8">
    <location>
        <begin position="389"/>
        <end position="466"/>
    </location>
</feature>
<keyword evidence="4" id="KW-0274">FAD</keyword>
<evidence type="ECO:0000313" key="10">
    <source>
        <dbReference type="Proteomes" id="UP000317378"/>
    </source>
</evidence>
<sequence length="724" mass="76679">MGIGITREQRELAEAVRGWIARAVPPEEVRKLLDAPGEGRPPFWDGLAAQGLLGVHLPEECGGGGGDVLDLAVVVEEAARAALPGPFVSSLLASLVLARAEADALVRALASGERTAAVTWEAGSLMARAVPGGYVLDGIAPPVLSGAEADLLILAAGTETDSEAGGTIWVAVDAAEVAVRAHESADPTRATAEVRADGVRVPAERVLPIGSAPVRDLAAVVLAADACGTAAWALHTAAEYAKVREQFGHPIGRFQGVKHLCADMLVRVEQARALTWDAARATQEPDGVRELASALAAADALDAAYSCAKDCIQVLGGIGFTWEHDAHLYLRRAVVARQLFGAGDVHRLRAVRLAASGVRRELRLDLPAEASVYRASAREFAEGVRGLEPDAVRRVLAPTGYAAPHLPPPYGLGAGPVQQLAVQEELAAAGVRVSELGIATWVVPSLIAFGTREQQERYLLPTLRGEVLWCQLFSEPEAGSDLASLRTRAERTADGRWRINGQKVWTSSARWADYGILLARTNPDAPKHKGLTYFVVDMKNTEGIDIRPLKEITGESLFNEVYFDDVVLPADAVVGAVDDGWKVARNTLGNERVHMADQLTFGTGIEALLLRAADHDDAVRVRIGALVAQAHALACIGLRTTMRQVSGVEPGAGASVRKLVQTVHQQKVAELALELLGPEGALCEGAGERAVHGFLLSRCLTIAGGTTQVQLNVVAERILGLPRD</sequence>
<dbReference type="Pfam" id="PF00441">
    <property type="entry name" value="Acyl-CoA_dh_1"/>
    <property type="match status" value="2"/>
</dbReference>
<evidence type="ECO:0000256" key="4">
    <source>
        <dbReference type="ARBA" id="ARBA00022827"/>
    </source>
</evidence>
<dbReference type="GO" id="GO:0016627">
    <property type="term" value="F:oxidoreductase activity, acting on the CH-CH group of donors"/>
    <property type="evidence" value="ECO:0007669"/>
    <property type="project" value="InterPro"/>
</dbReference>
<dbReference type="SUPFAM" id="SSF47203">
    <property type="entry name" value="Acyl-CoA dehydrogenase C-terminal domain-like"/>
    <property type="match status" value="2"/>
</dbReference>
<dbReference type="Pfam" id="PF02771">
    <property type="entry name" value="Acyl-CoA_dh_N"/>
    <property type="match status" value="2"/>
</dbReference>
<dbReference type="InterPro" id="IPR037069">
    <property type="entry name" value="AcylCoA_DH/ox_N_sf"/>
</dbReference>
<feature type="domain" description="Acyl-CoA dehydrogenase/oxidase C-terminal" evidence="6">
    <location>
        <begin position="220"/>
        <end position="349"/>
    </location>
</feature>
<feature type="domain" description="Acyl-CoA oxidase/dehydrogenase middle" evidence="7">
    <location>
        <begin position="470"/>
        <end position="566"/>
    </location>
</feature>
<evidence type="ECO:0000256" key="2">
    <source>
        <dbReference type="ARBA" id="ARBA00009347"/>
    </source>
</evidence>
<comment type="caution">
    <text evidence="9">The sequence shown here is derived from an EMBL/GenBank/DDBJ whole genome shotgun (WGS) entry which is preliminary data.</text>
</comment>
<proteinExistence type="inferred from homology"/>
<keyword evidence="3" id="KW-0285">Flavoprotein</keyword>
<dbReference type="InterPro" id="IPR036250">
    <property type="entry name" value="AcylCo_DH-like_C"/>
</dbReference>
<reference evidence="9 10" key="1">
    <citation type="submission" date="2019-06" db="EMBL/GenBank/DDBJ databases">
        <title>Streptomyces sporangiiformans sp. nov., a novel actinomycete isolated from soil in Mount Song.</title>
        <authorList>
            <person name="Han L."/>
        </authorList>
    </citation>
    <scope>NUCLEOTIDE SEQUENCE [LARGE SCALE GENOMIC DNA]</scope>
    <source>
        <strain evidence="9 10">NEAU-SSA 1</strain>
    </source>
</reference>
<dbReference type="InterPro" id="IPR006091">
    <property type="entry name" value="Acyl-CoA_Oxase/DH_mid-dom"/>
</dbReference>
<dbReference type="InterPro" id="IPR009100">
    <property type="entry name" value="AcylCoA_DH/oxidase_NM_dom_sf"/>
</dbReference>
<dbReference type="Gene3D" id="1.10.540.10">
    <property type="entry name" value="Acyl-CoA dehydrogenase/oxidase, N-terminal domain"/>
    <property type="match status" value="2"/>
</dbReference>
<dbReference type="GO" id="GO:0050660">
    <property type="term" value="F:flavin adenine dinucleotide binding"/>
    <property type="evidence" value="ECO:0007669"/>
    <property type="project" value="InterPro"/>
</dbReference>
<dbReference type="GO" id="GO:0005886">
    <property type="term" value="C:plasma membrane"/>
    <property type="evidence" value="ECO:0007669"/>
    <property type="project" value="TreeGrafter"/>
</dbReference>
<dbReference type="Proteomes" id="UP000317378">
    <property type="component" value="Unassembled WGS sequence"/>
</dbReference>
<comment type="similarity">
    <text evidence="2">Belongs to the acyl-CoA dehydrogenase family.</text>
</comment>
<organism evidence="9 10">
    <name type="scientific">Streptomyces sporangiiformans</name>
    <dbReference type="NCBI Taxonomy" id="2315329"/>
    <lineage>
        <taxon>Bacteria</taxon>
        <taxon>Bacillati</taxon>
        <taxon>Actinomycetota</taxon>
        <taxon>Actinomycetes</taxon>
        <taxon>Kitasatosporales</taxon>
        <taxon>Streptomycetaceae</taxon>
        <taxon>Streptomyces</taxon>
    </lineage>
</organism>
<keyword evidence="10" id="KW-1185">Reference proteome</keyword>
<dbReference type="Pfam" id="PF02770">
    <property type="entry name" value="Acyl-CoA_dh_M"/>
    <property type="match status" value="1"/>
</dbReference>
<feature type="domain" description="Acyl-CoA dehydrogenase/oxidase C-terminal" evidence="6">
    <location>
        <begin position="578"/>
        <end position="719"/>
    </location>
</feature>
<evidence type="ECO:0000259" key="6">
    <source>
        <dbReference type="Pfam" id="PF00441"/>
    </source>
</evidence>
<evidence type="ECO:0000259" key="7">
    <source>
        <dbReference type="Pfam" id="PF02770"/>
    </source>
</evidence>
<dbReference type="InterPro" id="IPR052161">
    <property type="entry name" value="Mycobact_Acyl-CoA_DH"/>
</dbReference>
<evidence type="ECO:0000313" key="9">
    <source>
        <dbReference type="EMBL" id="TPQ17311.1"/>
    </source>
</evidence>
<dbReference type="InterPro" id="IPR009075">
    <property type="entry name" value="AcylCo_DH/oxidase_C"/>
</dbReference>
<evidence type="ECO:0000256" key="3">
    <source>
        <dbReference type="ARBA" id="ARBA00022630"/>
    </source>
</evidence>
<dbReference type="InterPro" id="IPR013786">
    <property type="entry name" value="AcylCoA_DH/ox_N"/>
</dbReference>
<dbReference type="Gene3D" id="2.40.110.10">
    <property type="entry name" value="Butyryl-CoA Dehydrogenase, subunit A, domain 2"/>
    <property type="match status" value="2"/>
</dbReference>
<dbReference type="InterPro" id="IPR046373">
    <property type="entry name" value="Acyl-CoA_Oxase/DH_mid-dom_sf"/>
</dbReference>
<dbReference type="PANTHER" id="PTHR43292:SF4">
    <property type="entry name" value="ACYL-COA DEHYDROGENASE FADE34"/>
    <property type="match status" value="1"/>
</dbReference>
<dbReference type="RefSeq" id="WP_119104938.1">
    <property type="nucleotide sequence ID" value="NZ_QXMJ01000295.1"/>
</dbReference>
<evidence type="ECO:0000259" key="8">
    <source>
        <dbReference type="Pfam" id="PF02771"/>
    </source>
</evidence>